<accession>A0ACD1FWB4</accession>
<sequence>MGVERTRAGGELLYTTIATIPVGTSFTYEIRYESGQLSVAVNDGGFVQLSQYELANPNSYFKVGNYNQGDSYSEVRIQSITVTHGSAASNTGSAHPVSTISVAGIGPREVLYALDATVKPYPS</sequence>
<dbReference type="EMBL" id="KZ825391">
    <property type="protein sequence ID" value="RAH41237.1"/>
    <property type="molecule type" value="Genomic_DNA"/>
</dbReference>
<dbReference type="Proteomes" id="UP000249057">
    <property type="component" value="Unassembled WGS sequence"/>
</dbReference>
<reference evidence="1" key="1">
    <citation type="submission" date="2018-02" db="EMBL/GenBank/DDBJ databases">
        <title>The genomes of Aspergillus section Nigri reveals drivers in fungal speciation.</title>
        <authorList>
            <consortium name="DOE Joint Genome Institute"/>
            <person name="Vesth T.C."/>
            <person name="Nybo J."/>
            <person name="Theobald S."/>
            <person name="Brandl J."/>
            <person name="Frisvad J.C."/>
            <person name="Nielsen K.F."/>
            <person name="Lyhne E.K."/>
            <person name="Kogle M.E."/>
            <person name="Kuo A."/>
            <person name="Riley R."/>
            <person name="Clum A."/>
            <person name="Nolan M."/>
            <person name="Lipzen A."/>
            <person name="Salamov A."/>
            <person name="Henrissat B."/>
            <person name="Wiebenga A."/>
            <person name="De vries R.P."/>
            <person name="Grigoriev I.V."/>
            <person name="Mortensen U.H."/>
            <person name="Andersen M.R."/>
            <person name="Baker S.E."/>
        </authorList>
    </citation>
    <scope>NUCLEOTIDE SEQUENCE</scope>
    <source>
        <strain evidence="1">CBS 621.78</strain>
    </source>
</reference>
<organism evidence="1 2">
    <name type="scientific">Aspergillus brunneoviolaceus CBS 621.78</name>
    <dbReference type="NCBI Taxonomy" id="1450534"/>
    <lineage>
        <taxon>Eukaryota</taxon>
        <taxon>Fungi</taxon>
        <taxon>Dikarya</taxon>
        <taxon>Ascomycota</taxon>
        <taxon>Pezizomycotina</taxon>
        <taxon>Eurotiomycetes</taxon>
        <taxon>Eurotiomycetidae</taxon>
        <taxon>Eurotiales</taxon>
        <taxon>Aspergillaceae</taxon>
        <taxon>Aspergillus</taxon>
        <taxon>Aspergillus subgen. Circumdati</taxon>
    </lineage>
</organism>
<evidence type="ECO:0000313" key="2">
    <source>
        <dbReference type="Proteomes" id="UP000249057"/>
    </source>
</evidence>
<evidence type="ECO:0000313" key="1">
    <source>
        <dbReference type="EMBL" id="RAH41237.1"/>
    </source>
</evidence>
<proteinExistence type="predicted"/>
<gene>
    <name evidence="1" type="ORF">BO95DRAFT_507070</name>
</gene>
<protein>
    <submittedName>
        <fullName evidence="1">Uncharacterized protein</fullName>
    </submittedName>
</protein>
<keyword evidence="2" id="KW-1185">Reference proteome</keyword>
<feature type="non-terminal residue" evidence="1">
    <location>
        <position position="123"/>
    </location>
</feature>
<name>A0ACD1FWB4_9EURO</name>